<keyword evidence="3" id="KW-1185">Reference proteome</keyword>
<name>A0AAD6U8W6_9AGAR</name>
<dbReference type="EMBL" id="JARJCN010000018">
    <property type="protein sequence ID" value="KAJ7092274.1"/>
    <property type="molecule type" value="Genomic_DNA"/>
</dbReference>
<feature type="transmembrane region" description="Helical" evidence="1">
    <location>
        <begin position="37"/>
        <end position="55"/>
    </location>
</feature>
<gene>
    <name evidence="2" type="ORF">B0H15DRAFT_947839</name>
</gene>
<sequence length="120" mass="13315">MYFPAPQALLRHAPTRKIDAPICKTTLLLTVPSRHGLSVNAVGALLLVFALRIVFDQSIVRFLLRCAVTALVCVSDLYFYHDNTRRAQATIYPILMYFHLLAGRGVSLVEADNIGFLAPT</sequence>
<evidence type="ECO:0000256" key="1">
    <source>
        <dbReference type="SAM" id="Phobius"/>
    </source>
</evidence>
<proteinExistence type="predicted"/>
<dbReference type="AlphaFoldDB" id="A0AAD6U8W6"/>
<evidence type="ECO:0000313" key="3">
    <source>
        <dbReference type="Proteomes" id="UP001222325"/>
    </source>
</evidence>
<comment type="caution">
    <text evidence="2">The sequence shown here is derived from an EMBL/GenBank/DDBJ whole genome shotgun (WGS) entry which is preliminary data.</text>
</comment>
<keyword evidence="1" id="KW-0472">Membrane</keyword>
<evidence type="ECO:0000313" key="2">
    <source>
        <dbReference type="EMBL" id="KAJ7092274.1"/>
    </source>
</evidence>
<reference evidence="2" key="1">
    <citation type="submission" date="2023-03" db="EMBL/GenBank/DDBJ databases">
        <title>Massive genome expansion in bonnet fungi (Mycena s.s.) driven by repeated elements and novel gene families across ecological guilds.</title>
        <authorList>
            <consortium name="Lawrence Berkeley National Laboratory"/>
            <person name="Harder C.B."/>
            <person name="Miyauchi S."/>
            <person name="Viragh M."/>
            <person name="Kuo A."/>
            <person name="Thoen E."/>
            <person name="Andreopoulos B."/>
            <person name="Lu D."/>
            <person name="Skrede I."/>
            <person name="Drula E."/>
            <person name="Henrissat B."/>
            <person name="Morin E."/>
            <person name="Kohler A."/>
            <person name="Barry K."/>
            <person name="LaButti K."/>
            <person name="Morin E."/>
            <person name="Salamov A."/>
            <person name="Lipzen A."/>
            <person name="Mereny Z."/>
            <person name="Hegedus B."/>
            <person name="Baldrian P."/>
            <person name="Stursova M."/>
            <person name="Weitz H."/>
            <person name="Taylor A."/>
            <person name="Grigoriev I.V."/>
            <person name="Nagy L.G."/>
            <person name="Martin F."/>
            <person name="Kauserud H."/>
        </authorList>
    </citation>
    <scope>NUCLEOTIDE SEQUENCE</scope>
    <source>
        <strain evidence="2">CBHHK173m</strain>
    </source>
</reference>
<protein>
    <submittedName>
        <fullName evidence="2">Uncharacterized protein</fullName>
    </submittedName>
</protein>
<keyword evidence="1" id="KW-0812">Transmembrane</keyword>
<accession>A0AAD6U8W6</accession>
<feature type="transmembrane region" description="Helical" evidence="1">
    <location>
        <begin position="62"/>
        <end position="80"/>
    </location>
</feature>
<dbReference type="Proteomes" id="UP001222325">
    <property type="component" value="Unassembled WGS sequence"/>
</dbReference>
<organism evidence="2 3">
    <name type="scientific">Mycena belliarum</name>
    <dbReference type="NCBI Taxonomy" id="1033014"/>
    <lineage>
        <taxon>Eukaryota</taxon>
        <taxon>Fungi</taxon>
        <taxon>Dikarya</taxon>
        <taxon>Basidiomycota</taxon>
        <taxon>Agaricomycotina</taxon>
        <taxon>Agaricomycetes</taxon>
        <taxon>Agaricomycetidae</taxon>
        <taxon>Agaricales</taxon>
        <taxon>Marasmiineae</taxon>
        <taxon>Mycenaceae</taxon>
        <taxon>Mycena</taxon>
    </lineage>
</organism>
<keyword evidence="1" id="KW-1133">Transmembrane helix</keyword>